<keyword evidence="1" id="KW-1185">Reference proteome</keyword>
<dbReference type="WBParaSite" id="nRc.2.0.1.t03565-RA">
    <property type="protein sequence ID" value="nRc.2.0.1.t03565-RA"/>
    <property type="gene ID" value="nRc.2.0.1.g03565"/>
</dbReference>
<proteinExistence type="predicted"/>
<dbReference type="Gene3D" id="2.130.10.10">
    <property type="entry name" value="YVTN repeat-like/Quinoprotein amine dehydrogenase"/>
    <property type="match status" value="1"/>
</dbReference>
<dbReference type="InterPro" id="IPR036322">
    <property type="entry name" value="WD40_repeat_dom_sf"/>
</dbReference>
<evidence type="ECO:0000313" key="2">
    <source>
        <dbReference type="WBParaSite" id="nRc.2.0.1.t03565-RA"/>
    </source>
</evidence>
<sequence>MIAKVELLRNRVALYRVYHTKKWQELGVLSDHPQTATGVHFVNNASFLTTAGQDRFLRFFSTPENELDDTTVIYP</sequence>
<accession>A0A915HQ16</accession>
<dbReference type="InterPro" id="IPR015943">
    <property type="entry name" value="WD40/YVTN_repeat-like_dom_sf"/>
</dbReference>
<dbReference type="Proteomes" id="UP000887565">
    <property type="component" value="Unplaced"/>
</dbReference>
<organism evidence="1 2">
    <name type="scientific">Romanomermis culicivorax</name>
    <name type="common">Nematode worm</name>
    <dbReference type="NCBI Taxonomy" id="13658"/>
    <lineage>
        <taxon>Eukaryota</taxon>
        <taxon>Metazoa</taxon>
        <taxon>Ecdysozoa</taxon>
        <taxon>Nematoda</taxon>
        <taxon>Enoplea</taxon>
        <taxon>Dorylaimia</taxon>
        <taxon>Mermithida</taxon>
        <taxon>Mermithoidea</taxon>
        <taxon>Mermithidae</taxon>
        <taxon>Romanomermis</taxon>
    </lineage>
</organism>
<reference evidence="2" key="1">
    <citation type="submission" date="2022-11" db="UniProtKB">
        <authorList>
            <consortium name="WormBaseParasite"/>
        </authorList>
    </citation>
    <scope>IDENTIFICATION</scope>
</reference>
<protein>
    <submittedName>
        <fullName evidence="2">Uncharacterized protein</fullName>
    </submittedName>
</protein>
<dbReference type="SUPFAM" id="SSF50978">
    <property type="entry name" value="WD40 repeat-like"/>
    <property type="match status" value="1"/>
</dbReference>
<name>A0A915HQ16_ROMCU</name>
<dbReference type="AlphaFoldDB" id="A0A915HQ16"/>
<evidence type="ECO:0000313" key="1">
    <source>
        <dbReference type="Proteomes" id="UP000887565"/>
    </source>
</evidence>